<comment type="caution">
    <text evidence="1">The sequence shown here is derived from an EMBL/GenBank/DDBJ whole genome shotgun (WGS) entry which is preliminary data.</text>
</comment>
<dbReference type="InterPro" id="IPR035897">
    <property type="entry name" value="Toll_tir_struct_dom_sf"/>
</dbReference>
<dbReference type="Gene3D" id="3.40.50.10140">
    <property type="entry name" value="Toll/interleukin-1 receptor homology (TIR) domain"/>
    <property type="match status" value="2"/>
</dbReference>
<dbReference type="SUPFAM" id="SSF52200">
    <property type="entry name" value="Toll/Interleukin receptor TIR domain"/>
    <property type="match status" value="2"/>
</dbReference>
<reference evidence="1" key="1">
    <citation type="submission" date="2020-05" db="EMBL/GenBank/DDBJ databases">
        <title>Phylogenomic resolution of chytrid fungi.</title>
        <authorList>
            <person name="Stajich J.E."/>
            <person name="Amses K."/>
            <person name="Simmons R."/>
            <person name="Seto K."/>
            <person name="Myers J."/>
            <person name="Bonds A."/>
            <person name="Quandt C.A."/>
            <person name="Barry K."/>
            <person name="Liu P."/>
            <person name="Grigoriev I."/>
            <person name="Longcore J.E."/>
            <person name="James T.Y."/>
        </authorList>
    </citation>
    <scope>NUCLEOTIDE SEQUENCE</scope>
    <source>
        <strain evidence="1">JEL0513</strain>
    </source>
</reference>
<evidence type="ECO:0000313" key="2">
    <source>
        <dbReference type="Proteomes" id="UP001211907"/>
    </source>
</evidence>
<dbReference type="EMBL" id="JADGJH010000037">
    <property type="protein sequence ID" value="KAJ3141357.1"/>
    <property type="molecule type" value="Genomic_DNA"/>
</dbReference>
<evidence type="ECO:0008006" key="3">
    <source>
        <dbReference type="Google" id="ProtNLM"/>
    </source>
</evidence>
<keyword evidence="2" id="KW-1185">Reference proteome</keyword>
<sequence length="442" mass="50743">MILSNQVANADDLADGLNKGNRLPFSSPTFGWKCIRDEVMHDVYISSKSSDRSLAYHIASSIETSSKCKYHVFTDWTCHNMGSNDLEYLNEVLPRSKLFVILISVVMIEEFKTAHQRVCYPLLELERAMDLGSRLAIIPVFLDNSQDLLKNSTFDDYPNDIHKSDLSPQKEKVRNIVSSISQREGYTFKSKVSESKKGDLDGLVRNLVSDLENHLQNNLRWNMLLPTKPKFDVLIRDNSEQDLATALYYVLSAERQLVRDINRGLEVFLDEKCLKKGADWKVEFLNGIRASAIFIFLISEAALEKFRTADKFPDDLLLGLESAFDILDHRKRRSILILPVFVDGFFPQSDDFDDQFHCHPSSPRMLTIKTVIKRISQLQGLKLYTEKNGSNFQAAESIVPAIMTYLKERWAEQQKRADALMYPEIFSFEGRDKDDEIDEESI</sequence>
<name>A0AAD5XKK7_9FUNG</name>
<gene>
    <name evidence="1" type="ORF">HK100_007785</name>
</gene>
<evidence type="ECO:0000313" key="1">
    <source>
        <dbReference type="EMBL" id="KAJ3141357.1"/>
    </source>
</evidence>
<accession>A0AAD5XKK7</accession>
<dbReference type="Proteomes" id="UP001211907">
    <property type="component" value="Unassembled WGS sequence"/>
</dbReference>
<dbReference type="AlphaFoldDB" id="A0AAD5XKK7"/>
<proteinExistence type="predicted"/>
<protein>
    <recommendedName>
        <fullName evidence="3">TIR domain-containing protein</fullName>
    </recommendedName>
</protein>
<organism evidence="1 2">
    <name type="scientific">Physocladia obscura</name>
    <dbReference type="NCBI Taxonomy" id="109957"/>
    <lineage>
        <taxon>Eukaryota</taxon>
        <taxon>Fungi</taxon>
        <taxon>Fungi incertae sedis</taxon>
        <taxon>Chytridiomycota</taxon>
        <taxon>Chytridiomycota incertae sedis</taxon>
        <taxon>Chytridiomycetes</taxon>
        <taxon>Chytridiales</taxon>
        <taxon>Chytriomycetaceae</taxon>
        <taxon>Physocladia</taxon>
    </lineage>
</organism>